<accession>A0A481Z955</accession>
<evidence type="ECO:0000313" key="2">
    <source>
        <dbReference type="EMBL" id="QBK92136.1"/>
    </source>
</evidence>
<dbReference type="EMBL" id="MK500568">
    <property type="protein sequence ID" value="QBK92136.1"/>
    <property type="molecule type" value="Genomic_DNA"/>
</dbReference>
<dbReference type="Gene3D" id="3.40.50.150">
    <property type="entry name" value="Vaccinia Virus protein VP39"/>
    <property type="match status" value="1"/>
</dbReference>
<feature type="domain" description="Methyltransferase type 11" evidence="1">
    <location>
        <begin position="128"/>
        <end position="220"/>
    </location>
</feature>
<evidence type="ECO:0000259" key="1">
    <source>
        <dbReference type="Pfam" id="PF08241"/>
    </source>
</evidence>
<proteinExistence type="predicted"/>
<dbReference type="PANTHER" id="PTHR43591">
    <property type="entry name" value="METHYLTRANSFERASE"/>
    <property type="match status" value="1"/>
</dbReference>
<dbReference type="GO" id="GO:0008757">
    <property type="term" value="F:S-adenosylmethionine-dependent methyltransferase activity"/>
    <property type="evidence" value="ECO:0007669"/>
    <property type="project" value="InterPro"/>
</dbReference>
<dbReference type="InterPro" id="IPR029063">
    <property type="entry name" value="SAM-dependent_MTases_sf"/>
</dbReference>
<sequence length="307" mass="35545">MVKRVKFTDIPVIKAMARAPPLPPLPDLGLFAQVKQFPAIRKTLTTFLGKSLRKLPSDVRSRFKKVFWEAVDLKETDFETLSTLKAMFDPYRVTAKFVPTEARSDSRIKDLERWLKELIKENAVTDYLDVGCSEANITKVLGEYLQLGVGHVYGCDVRLPAQNVREPNIVFRPNLPNKIPYEEETFDLVTAMMALHHFTDPKTMLKEIYRVLRPGGTLIIREHDSRTKGFALFLDMVHALYAVVINEEESVEEFLSTFESFYHPKEVWSKNYIEPAGFTFAGLVYPKMRGRQKGMDLYRSYYARYRK</sequence>
<dbReference type="GO" id="GO:0032259">
    <property type="term" value="P:methylation"/>
    <property type="evidence" value="ECO:0007669"/>
    <property type="project" value="UniProtKB-KW"/>
</dbReference>
<keyword evidence="2" id="KW-0808">Transferase</keyword>
<gene>
    <name evidence="2" type="ORF">LCPAC304_04830</name>
</gene>
<organism evidence="2">
    <name type="scientific">Pithovirus LCPAC304</name>
    <dbReference type="NCBI Taxonomy" id="2506594"/>
    <lineage>
        <taxon>Viruses</taxon>
        <taxon>Pithoviruses</taxon>
    </lineage>
</organism>
<protein>
    <submittedName>
        <fullName evidence="2">SAM dependent methyltransferase</fullName>
    </submittedName>
</protein>
<reference evidence="2" key="1">
    <citation type="journal article" date="2019" name="MBio">
        <title>Virus Genomes from Deep Sea Sediments Expand the Ocean Megavirome and Support Independent Origins of Viral Gigantism.</title>
        <authorList>
            <person name="Backstrom D."/>
            <person name="Yutin N."/>
            <person name="Jorgensen S.L."/>
            <person name="Dharamshi J."/>
            <person name="Homa F."/>
            <person name="Zaremba-Niedwiedzka K."/>
            <person name="Spang A."/>
            <person name="Wolf Y.I."/>
            <person name="Koonin E.V."/>
            <person name="Ettema T.J."/>
        </authorList>
    </citation>
    <scope>NUCLEOTIDE SEQUENCE</scope>
</reference>
<dbReference type="SUPFAM" id="SSF53335">
    <property type="entry name" value="S-adenosyl-L-methionine-dependent methyltransferases"/>
    <property type="match status" value="1"/>
</dbReference>
<name>A0A481Z955_9VIRU</name>
<dbReference type="Pfam" id="PF08241">
    <property type="entry name" value="Methyltransf_11"/>
    <property type="match status" value="1"/>
</dbReference>
<dbReference type="InterPro" id="IPR013216">
    <property type="entry name" value="Methyltransf_11"/>
</dbReference>
<keyword evidence="2" id="KW-0489">Methyltransferase</keyword>
<dbReference type="CDD" id="cd02440">
    <property type="entry name" value="AdoMet_MTases"/>
    <property type="match status" value="1"/>
</dbReference>